<accession>A0ABC8LIH3</accession>
<feature type="compositionally biased region" description="Basic and acidic residues" evidence="1">
    <location>
        <begin position="1"/>
        <end position="86"/>
    </location>
</feature>
<organism evidence="2 3">
    <name type="scientific">Eruca vesicaria subsp. sativa</name>
    <name type="common">Garden rocket</name>
    <name type="synonym">Eruca sativa</name>
    <dbReference type="NCBI Taxonomy" id="29727"/>
    <lineage>
        <taxon>Eukaryota</taxon>
        <taxon>Viridiplantae</taxon>
        <taxon>Streptophyta</taxon>
        <taxon>Embryophyta</taxon>
        <taxon>Tracheophyta</taxon>
        <taxon>Spermatophyta</taxon>
        <taxon>Magnoliopsida</taxon>
        <taxon>eudicotyledons</taxon>
        <taxon>Gunneridae</taxon>
        <taxon>Pentapetalae</taxon>
        <taxon>rosids</taxon>
        <taxon>malvids</taxon>
        <taxon>Brassicales</taxon>
        <taxon>Brassicaceae</taxon>
        <taxon>Brassiceae</taxon>
        <taxon>Eruca</taxon>
    </lineage>
</organism>
<feature type="compositionally biased region" description="Basic and acidic residues" evidence="1">
    <location>
        <begin position="146"/>
        <end position="157"/>
    </location>
</feature>
<proteinExistence type="predicted"/>
<feature type="compositionally biased region" description="Basic and acidic residues" evidence="1">
    <location>
        <begin position="96"/>
        <end position="123"/>
    </location>
</feature>
<dbReference type="Proteomes" id="UP001642260">
    <property type="component" value="Unassembled WGS sequence"/>
</dbReference>
<dbReference type="EMBL" id="CAKOAT010585153">
    <property type="protein sequence ID" value="CAH8383345.1"/>
    <property type="molecule type" value="Genomic_DNA"/>
</dbReference>
<evidence type="ECO:0000313" key="3">
    <source>
        <dbReference type="Proteomes" id="UP001642260"/>
    </source>
</evidence>
<evidence type="ECO:0000256" key="1">
    <source>
        <dbReference type="SAM" id="MobiDB-lite"/>
    </source>
</evidence>
<feature type="region of interest" description="Disordered" evidence="1">
    <location>
        <begin position="1"/>
        <end position="195"/>
    </location>
</feature>
<dbReference type="AlphaFoldDB" id="A0ABC8LIH3"/>
<name>A0ABC8LIH3_ERUVS</name>
<feature type="compositionally biased region" description="Basic and acidic residues" evidence="1">
    <location>
        <begin position="164"/>
        <end position="189"/>
    </location>
</feature>
<keyword evidence="3" id="KW-1185">Reference proteome</keyword>
<protein>
    <submittedName>
        <fullName evidence="2">Uncharacterized protein</fullName>
    </submittedName>
</protein>
<comment type="caution">
    <text evidence="2">The sequence shown here is derived from an EMBL/GenBank/DDBJ whole genome shotgun (WGS) entry which is preliminary data.</text>
</comment>
<evidence type="ECO:0000313" key="2">
    <source>
        <dbReference type="EMBL" id="CAH8383345.1"/>
    </source>
</evidence>
<reference evidence="2 3" key="1">
    <citation type="submission" date="2022-03" db="EMBL/GenBank/DDBJ databases">
        <authorList>
            <person name="Macdonald S."/>
            <person name="Ahmed S."/>
            <person name="Newling K."/>
        </authorList>
    </citation>
    <scope>NUCLEOTIDE SEQUENCE [LARGE SCALE GENOMIC DNA]</scope>
</reference>
<sequence>MEKKKTDGDDNDDGLRKAQGIKEPERYKEDSKIQEMVEEKIGGQEKINNKDAKRESDGKETQTDDAKLEKSQLIDEEERVGQHEIADSVTEGEDSSSLRKPTDILEQDVKKQKDSQAETRSDDFGSGAFDEIQRLEPHEQLGGTSKGRETADDDGLRKAPGIRELVRRKEVSKNHELVEGETSDSEKIKVLKMQR</sequence>
<gene>
    <name evidence="2" type="ORF">ERUC_LOCUS35828</name>
</gene>